<evidence type="ECO:0000313" key="2">
    <source>
        <dbReference type="Proteomes" id="UP000184440"/>
    </source>
</evidence>
<dbReference type="AlphaFoldDB" id="A0A1M7RPF9"/>
<name>A0A1M7RPF9_9ACTN</name>
<accession>A0A1M7RPF9</accession>
<dbReference type="EMBL" id="FRCS01000031">
    <property type="protein sequence ID" value="SHN47986.1"/>
    <property type="molecule type" value="Genomic_DNA"/>
</dbReference>
<organism evidence="1 2">
    <name type="scientific">Cryptosporangium aurantiacum</name>
    <dbReference type="NCBI Taxonomy" id="134849"/>
    <lineage>
        <taxon>Bacteria</taxon>
        <taxon>Bacillati</taxon>
        <taxon>Actinomycetota</taxon>
        <taxon>Actinomycetes</taxon>
        <taxon>Cryptosporangiales</taxon>
        <taxon>Cryptosporangiaceae</taxon>
        <taxon>Cryptosporangium</taxon>
    </lineage>
</organism>
<dbReference type="STRING" id="134849.SAMN05443668_13133"/>
<gene>
    <name evidence="1" type="ORF">SAMN05443668_13133</name>
</gene>
<protein>
    <submittedName>
        <fullName evidence="1">Uncharacterized protein</fullName>
    </submittedName>
</protein>
<dbReference type="RefSeq" id="WP_143175785.1">
    <property type="nucleotide sequence ID" value="NZ_FRCS01000031.1"/>
</dbReference>
<proteinExistence type="predicted"/>
<evidence type="ECO:0000313" key="1">
    <source>
        <dbReference type="EMBL" id="SHN47986.1"/>
    </source>
</evidence>
<dbReference type="Proteomes" id="UP000184440">
    <property type="component" value="Unassembled WGS sequence"/>
</dbReference>
<sequence length="64" mass="6885">MSPSHLTVYYSDGSDASFDDVTYRVADDYLYVEPSSGAAPTPIELFSVYSWVARTAPSITATAA</sequence>
<reference evidence="1 2" key="1">
    <citation type="submission" date="2016-11" db="EMBL/GenBank/DDBJ databases">
        <authorList>
            <person name="Jaros S."/>
            <person name="Januszkiewicz K."/>
            <person name="Wedrychowicz H."/>
        </authorList>
    </citation>
    <scope>NUCLEOTIDE SEQUENCE [LARGE SCALE GENOMIC DNA]</scope>
    <source>
        <strain evidence="1 2">DSM 46144</strain>
    </source>
</reference>
<dbReference type="OrthoDB" id="9867866at2"/>
<keyword evidence="2" id="KW-1185">Reference proteome</keyword>